<sequence length="129" mass="14739">MLSIIMFIGGFVLVAHFEKSESFAVPARARRALEIRLGGRMVSAMLDYRNGEIKVRSRPVVLRGVFTLSLHSKSTFCSVLLLQVMQKSCRCTFMYGELTDKETIARIDECLENQIPDQFEILLYKKNSE</sequence>
<dbReference type="AlphaFoldDB" id="A0A7R9FIC3"/>
<dbReference type="Gene3D" id="3.30.450.20">
    <property type="entry name" value="PAS domain"/>
    <property type="match status" value="1"/>
</dbReference>
<evidence type="ECO:0000313" key="2">
    <source>
        <dbReference type="EMBL" id="CAD7453755.1"/>
    </source>
</evidence>
<organism evidence="2">
    <name type="scientific">Timema tahoe</name>
    <dbReference type="NCBI Taxonomy" id="61484"/>
    <lineage>
        <taxon>Eukaryota</taxon>
        <taxon>Metazoa</taxon>
        <taxon>Ecdysozoa</taxon>
        <taxon>Arthropoda</taxon>
        <taxon>Hexapoda</taxon>
        <taxon>Insecta</taxon>
        <taxon>Pterygota</taxon>
        <taxon>Neoptera</taxon>
        <taxon>Polyneoptera</taxon>
        <taxon>Phasmatodea</taxon>
        <taxon>Timematodea</taxon>
        <taxon>Timematoidea</taxon>
        <taxon>Timematidae</taxon>
        <taxon>Timema</taxon>
    </lineage>
</organism>
<accession>A0A7R9FIC3</accession>
<gene>
    <name evidence="2" type="ORF">TTEB3V08_LOCUS1884</name>
</gene>
<protein>
    <submittedName>
        <fullName evidence="2">Uncharacterized protein</fullName>
    </submittedName>
</protein>
<reference evidence="2" key="1">
    <citation type="submission" date="2020-11" db="EMBL/GenBank/DDBJ databases">
        <authorList>
            <person name="Tran Van P."/>
        </authorList>
    </citation>
    <scope>NUCLEOTIDE SEQUENCE</scope>
</reference>
<feature type="signal peptide" evidence="1">
    <location>
        <begin position="1"/>
        <end position="22"/>
    </location>
</feature>
<feature type="chain" id="PRO_5031143536" evidence="1">
    <location>
        <begin position="23"/>
        <end position="129"/>
    </location>
</feature>
<name>A0A7R9FIC3_9NEOP</name>
<dbReference type="EMBL" id="OE000416">
    <property type="protein sequence ID" value="CAD7453755.1"/>
    <property type="molecule type" value="Genomic_DNA"/>
</dbReference>
<evidence type="ECO:0000256" key="1">
    <source>
        <dbReference type="SAM" id="SignalP"/>
    </source>
</evidence>
<keyword evidence="1" id="KW-0732">Signal</keyword>
<proteinExistence type="predicted"/>